<dbReference type="InterPro" id="IPR039459">
    <property type="entry name" value="RepB-like_DNA_primase_dom"/>
</dbReference>
<dbReference type="OrthoDB" id="9342864at2"/>
<dbReference type="Pfam" id="PF16793">
    <property type="entry name" value="RepB_primase"/>
    <property type="match status" value="1"/>
</dbReference>
<organism evidence="2 3">
    <name type="scientific">Mariprofundus micogutta</name>
    <dbReference type="NCBI Taxonomy" id="1921010"/>
    <lineage>
        <taxon>Bacteria</taxon>
        <taxon>Pseudomonadati</taxon>
        <taxon>Pseudomonadota</taxon>
        <taxon>Candidatius Mariprofundia</taxon>
        <taxon>Mariprofundales</taxon>
        <taxon>Mariprofundaceae</taxon>
        <taxon>Mariprofundus</taxon>
    </lineage>
</organism>
<feature type="domain" description="RepB-like DNA primase" evidence="1">
    <location>
        <begin position="51"/>
        <end position="153"/>
    </location>
</feature>
<dbReference type="Proteomes" id="UP000231632">
    <property type="component" value="Unassembled WGS sequence"/>
</dbReference>
<dbReference type="AlphaFoldDB" id="A0A1L8CKA1"/>
<keyword evidence="3" id="KW-1185">Reference proteome</keyword>
<name>A0A1L8CKA1_9PROT</name>
<dbReference type="Gene3D" id="3.30.70.1790">
    <property type="entry name" value="RepB DNA-primase, N-terminal domain"/>
    <property type="match status" value="1"/>
</dbReference>
<proteinExistence type="predicted"/>
<gene>
    <name evidence="2" type="ORF">MMIC_P0239</name>
</gene>
<protein>
    <submittedName>
        <fullName evidence="2">Mobilization protein A</fullName>
    </submittedName>
</protein>
<comment type="caution">
    <text evidence="2">The sequence shown here is derived from an EMBL/GenBank/DDBJ whole genome shotgun (WGS) entry which is preliminary data.</text>
</comment>
<accession>A0A1L8CKA1</accession>
<evidence type="ECO:0000313" key="3">
    <source>
        <dbReference type="Proteomes" id="UP000231632"/>
    </source>
</evidence>
<evidence type="ECO:0000313" key="2">
    <source>
        <dbReference type="EMBL" id="GAV19305.1"/>
    </source>
</evidence>
<dbReference type="EMBL" id="BDFD01000001">
    <property type="protein sequence ID" value="GAV19305.1"/>
    <property type="molecule type" value="Genomic_DNA"/>
</dbReference>
<reference evidence="2 3" key="1">
    <citation type="journal article" date="2017" name="Arch. Microbiol.">
        <title>Mariprofundus micogutta sp. nov., a novel iron-oxidizing zetaproteobacterium isolated from a deep-sea hydrothermal field at the Bayonnaise knoll of the Izu-Ogasawara arc, and a description of Mariprofundales ord. nov. and Zetaproteobacteria classis nov.</title>
        <authorList>
            <person name="Makita H."/>
            <person name="Tanaka E."/>
            <person name="Mitsunobu S."/>
            <person name="Miyazaki M."/>
            <person name="Nunoura T."/>
            <person name="Uematsu K."/>
            <person name="Takaki Y."/>
            <person name="Nishi S."/>
            <person name="Shimamura S."/>
            <person name="Takai K."/>
        </authorList>
    </citation>
    <scope>NUCLEOTIDE SEQUENCE [LARGE SCALE GENOMIC DNA]</scope>
    <source>
        <strain evidence="2 3">ET2</strain>
    </source>
</reference>
<sequence length="263" mass="29260">MNRNIKQQIGFFIQPEIGITSFDLAARGAGKMILREDVQAGDIDRYLKWLGAENAKGSEIQVRPHRHDSNAVIFLDDVERGQALAISRKYSACVIETSKEGGCHIWLQTDRPLNERERYLAQRHIQPLINSDRGSISGEHFGRLAGFKNHKRAGQWVNVISVSSAGAWTVPREALIDCEPSVSNQPFSPPSGVCVVNNSSTGGSESENEWGYVCGRLEHGADPILLERELVERATGRGKRNAVSYAHRTIKRALSHVTRHDQI</sequence>
<dbReference type="RefSeq" id="WP_072658483.1">
    <property type="nucleotide sequence ID" value="NZ_BDFD01000001.1"/>
</dbReference>
<evidence type="ECO:0000259" key="1">
    <source>
        <dbReference type="Pfam" id="PF16793"/>
    </source>
</evidence>